<reference evidence="1 2" key="1">
    <citation type="submission" date="2014-08" db="EMBL/GenBank/DDBJ databases">
        <title>Whole genome shotgun sequence of Rhizobium rubi NBRC 13261.</title>
        <authorList>
            <person name="Katano-Makiyama Y."/>
            <person name="Hosoyama A."/>
            <person name="Hashimoto M."/>
            <person name="Hosoyama Y."/>
            <person name="Noguchi M."/>
            <person name="Tsuchikane K."/>
            <person name="Uohara A."/>
            <person name="Ohji S."/>
            <person name="Ichikawa N."/>
            <person name="Kimura A."/>
            <person name="Yamazoe A."/>
            <person name="Fujita N."/>
        </authorList>
    </citation>
    <scope>NUCLEOTIDE SEQUENCE [LARGE SCALE GENOMIC DNA]</scope>
    <source>
        <strain evidence="1 2">NBRC 13261</strain>
    </source>
</reference>
<evidence type="ECO:0000313" key="2">
    <source>
        <dbReference type="Proteomes" id="UP000028701"/>
    </source>
</evidence>
<name>A0A081CY59_9HYPH</name>
<gene>
    <name evidence="1" type="ORF">RRU01S_19_00090</name>
</gene>
<organism evidence="1 2">
    <name type="scientific">Agrobacterium rubi TR3 = NBRC 13261</name>
    <dbReference type="NCBI Taxonomy" id="1368415"/>
    <lineage>
        <taxon>Bacteria</taxon>
        <taxon>Pseudomonadati</taxon>
        <taxon>Pseudomonadota</taxon>
        <taxon>Alphaproteobacteria</taxon>
        <taxon>Hyphomicrobiales</taxon>
        <taxon>Rhizobiaceae</taxon>
        <taxon>Rhizobium/Agrobacterium group</taxon>
        <taxon>Agrobacterium</taxon>
    </lineage>
</organism>
<dbReference type="EMBL" id="BBJU01000019">
    <property type="protein sequence ID" value="GAK71605.1"/>
    <property type="molecule type" value="Genomic_DNA"/>
</dbReference>
<protein>
    <submittedName>
        <fullName evidence="1">Uncharacterized protein</fullName>
    </submittedName>
</protein>
<dbReference type="Proteomes" id="UP000028701">
    <property type="component" value="Unassembled WGS sequence"/>
</dbReference>
<proteinExistence type="predicted"/>
<accession>A0A081CY59</accession>
<sequence length="73" mass="8161">MPLQKLPQTNWMHVETNSCPNMYRKRSEWQMNVGYRGFEGVVKGGGVAHPPLPCQASRPQGGEIDSLIPLARL</sequence>
<dbReference type="AlphaFoldDB" id="A0A081CY59"/>
<evidence type="ECO:0000313" key="1">
    <source>
        <dbReference type="EMBL" id="GAK71605.1"/>
    </source>
</evidence>
<comment type="caution">
    <text evidence="1">The sequence shown here is derived from an EMBL/GenBank/DDBJ whole genome shotgun (WGS) entry which is preliminary data.</text>
</comment>